<comment type="caution">
    <text evidence="6">The sequence shown here is derived from an EMBL/GenBank/DDBJ whole genome shotgun (WGS) entry which is preliminary data.</text>
</comment>
<accession>A0ABR8CSN4</accession>
<gene>
    <name evidence="6" type="ORF">H6G18_18995</name>
</gene>
<comment type="subcellular location">
    <subcellularLocation>
        <location evidence="1">Cell envelope</location>
    </subcellularLocation>
</comment>
<reference evidence="6 7" key="1">
    <citation type="journal article" date="2020" name="ISME J.">
        <title>Comparative genomics reveals insights into cyanobacterial evolution and habitat adaptation.</title>
        <authorList>
            <person name="Chen M.Y."/>
            <person name="Teng W.K."/>
            <person name="Zhao L."/>
            <person name="Hu C.X."/>
            <person name="Zhou Y.K."/>
            <person name="Han B.P."/>
            <person name="Song L.R."/>
            <person name="Shu W.S."/>
        </authorList>
    </citation>
    <scope>NUCLEOTIDE SEQUENCE [LARGE SCALE GENOMIC DNA]</scope>
    <source>
        <strain evidence="6 7">FACHB-260</strain>
    </source>
</reference>
<dbReference type="Pfam" id="PF01497">
    <property type="entry name" value="Peripla_BP_2"/>
    <property type="match status" value="1"/>
</dbReference>
<keyword evidence="3" id="KW-0813">Transport</keyword>
<evidence type="ECO:0000259" key="5">
    <source>
        <dbReference type="PROSITE" id="PS50983"/>
    </source>
</evidence>
<dbReference type="EMBL" id="JACJRF010000039">
    <property type="protein sequence ID" value="MBD2346217.1"/>
    <property type="molecule type" value="Genomic_DNA"/>
</dbReference>
<evidence type="ECO:0000313" key="6">
    <source>
        <dbReference type="EMBL" id="MBD2346217.1"/>
    </source>
</evidence>
<dbReference type="PROSITE" id="PS50983">
    <property type="entry name" value="FE_B12_PBP"/>
    <property type="match status" value="1"/>
</dbReference>
<evidence type="ECO:0000256" key="1">
    <source>
        <dbReference type="ARBA" id="ARBA00004196"/>
    </source>
</evidence>
<dbReference type="InterPro" id="IPR002491">
    <property type="entry name" value="ABC_transptr_periplasmic_BD"/>
</dbReference>
<dbReference type="CDD" id="cd01146">
    <property type="entry name" value="FhuD"/>
    <property type="match status" value="1"/>
</dbReference>
<dbReference type="PANTHER" id="PTHR30532">
    <property type="entry name" value="IRON III DICITRATE-BINDING PERIPLASMIC PROTEIN"/>
    <property type="match status" value="1"/>
</dbReference>
<dbReference type="PANTHER" id="PTHR30532:SF25">
    <property type="entry name" value="IRON(III) DICITRATE-BINDING PERIPLASMIC PROTEIN"/>
    <property type="match status" value="1"/>
</dbReference>
<name>A0ABR8CSN4_9NOST</name>
<evidence type="ECO:0000313" key="7">
    <source>
        <dbReference type="Proteomes" id="UP000607281"/>
    </source>
</evidence>
<dbReference type="Gene3D" id="3.40.50.1980">
    <property type="entry name" value="Nitrogenase molybdenum iron protein domain"/>
    <property type="match status" value="2"/>
</dbReference>
<keyword evidence="7" id="KW-1185">Reference proteome</keyword>
<evidence type="ECO:0000256" key="4">
    <source>
        <dbReference type="ARBA" id="ARBA00022729"/>
    </source>
</evidence>
<proteinExistence type="inferred from homology"/>
<protein>
    <submittedName>
        <fullName evidence="6">Iron-siderophore ABC transporter substrate-binding protein</fullName>
    </submittedName>
</protein>
<evidence type="ECO:0000256" key="2">
    <source>
        <dbReference type="ARBA" id="ARBA00008814"/>
    </source>
</evidence>
<dbReference type="Proteomes" id="UP000607281">
    <property type="component" value="Unassembled WGS sequence"/>
</dbReference>
<feature type="domain" description="Fe/B12 periplasmic-binding" evidence="5">
    <location>
        <begin position="63"/>
        <end position="327"/>
    </location>
</feature>
<comment type="similarity">
    <text evidence="2">Belongs to the bacterial solute-binding protein 8 family.</text>
</comment>
<dbReference type="InterPro" id="IPR051313">
    <property type="entry name" value="Bact_iron-sidero_bind"/>
</dbReference>
<dbReference type="SUPFAM" id="SSF53807">
    <property type="entry name" value="Helical backbone' metal receptor"/>
    <property type="match status" value="1"/>
</dbReference>
<sequence>MFSKWSYHTRLFLVAILSVVFIKGCYSFSPDTTYSPKSNLFTAECRTVKHELGESCIPFHPKRIIVTDQESLEILVALGLKPIATTTANRVGNKTPILKDKIDVIIDLGKESSLNLEKVIKLNPDLIVGFTISPHNYQLFSQIAPTVSIDFTERNWKKTFLQFANVVDKTQLATQMLAEYQERVKKLKFDFAQKLGNIKISVMRFYTTLQFTQFMNKLSFPVSILYELNLSIPLEQIQVSGNTPNVSYNNVSLERVDLLESDAMFIALDPGAKENFQKYQNSPLWHTLNVVKNNRVYTVDSGYWIFGNILSANAILDDLVKYLLVDSDIPKN</sequence>
<keyword evidence="4" id="KW-0732">Signal</keyword>
<evidence type="ECO:0000256" key="3">
    <source>
        <dbReference type="ARBA" id="ARBA00022448"/>
    </source>
</evidence>
<organism evidence="6 7">
    <name type="scientific">Anabaena subtropica FACHB-260</name>
    <dbReference type="NCBI Taxonomy" id="2692884"/>
    <lineage>
        <taxon>Bacteria</taxon>
        <taxon>Bacillati</taxon>
        <taxon>Cyanobacteriota</taxon>
        <taxon>Cyanophyceae</taxon>
        <taxon>Nostocales</taxon>
        <taxon>Nostocaceae</taxon>
        <taxon>Anabaena</taxon>
    </lineage>
</organism>